<evidence type="ECO:0000313" key="2">
    <source>
        <dbReference type="EMBL" id="PEQ83486.1"/>
    </source>
</evidence>
<gene>
    <name evidence="2" type="ORF">CN475_23475</name>
</gene>
<dbReference type="RefSeq" id="WP_098324135.1">
    <property type="nucleotide sequence ID" value="NZ_NTXW01000044.1"/>
</dbReference>
<dbReference type="AlphaFoldDB" id="A0A9X6UJW3"/>
<accession>A0A9X6UJW3</accession>
<feature type="domain" description="GIY-YIG" evidence="1">
    <location>
        <begin position="53"/>
        <end position="133"/>
    </location>
</feature>
<reference evidence="2 3" key="1">
    <citation type="submission" date="2017-09" db="EMBL/GenBank/DDBJ databases">
        <title>Large-scale bioinformatics analysis of Bacillus genomes uncovers conserved roles of natural products in bacterial physiology.</title>
        <authorList>
            <consortium name="Agbiome Team Llc"/>
            <person name="Bleich R.M."/>
            <person name="Kirk G.J."/>
            <person name="Santa Maria K.C."/>
            <person name="Allen S.E."/>
            <person name="Farag S."/>
            <person name="Shank E.A."/>
            <person name="Bowers A."/>
        </authorList>
    </citation>
    <scope>NUCLEOTIDE SEQUENCE [LARGE SCALE GENOMIC DNA]</scope>
    <source>
        <strain evidence="2 3">AFS006334</strain>
    </source>
</reference>
<sequence length="219" mass="25979">MQTSKSKLEPTFKIELKDFIFPNKTSTTEEITIDKVIGPKKVKFLSEAKQHPSSKGVYVIFLPDEKEFNAGGDKCIYVGEGIIKNRLYSHRYHERFDDKKNEFIVIYYEIEDEVNRKAVERILIKYYNPSYNKDGESKTDRVRKHSEYSKRLLKTIKDIREIYEEIKFENGTYADEYDFTTLVVDLLQAGFDLQDIEDELSKFDMTKQIENLTEFLFER</sequence>
<proteinExistence type="predicted"/>
<dbReference type="CDD" id="cd00719">
    <property type="entry name" value="GIY-YIG_SF"/>
    <property type="match status" value="1"/>
</dbReference>
<dbReference type="EMBL" id="NTXW01000044">
    <property type="protein sequence ID" value="PEQ83486.1"/>
    <property type="molecule type" value="Genomic_DNA"/>
</dbReference>
<comment type="caution">
    <text evidence="2">The sequence shown here is derived from an EMBL/GenBank/DDBJ whole genome shotgun (WGS) entry which is preliminary data.</text>
</comment>
<protein>
    <recommendedName>
        <fullName evidence="1">GIY-YIG domain-containing protein</fullName>
    </recommendedName>
</protein>
<evidence type="ECO:0000313" key="3">
    <source>
        <dbReference type="Proteomes" id="UP000219869"/>
    </source>
</evidence>
<name>A0A9X6UJW3_BACCE</name>
<organism evidence="2 3">
    <name type="scientific">Bacillus cereus</name>
    <dbReference type="NCBI Taxonomy" id="1396"/>
    <lineage>
        <taxon>Bacteria</taxon>
        <taxon>Bacillati</taxon>
        <taxon>Bacillota</taxon>
        <taxon>Bacilli</taxon>
        <taxon>Bacillales</taxon>
        <taxon>Bacillaceae</taxon>
        <taxon>Bacillus</taxon>
        <taxon>Bacillus cereus group</taxon>
    </lineage>
</organism>
<evidence type="ECO:0000259" key="1">
    <source>
        <dbReference type="PROSITE" id="PS50164"/>
    </source>
</evidence>
<dbReference type="PROSITE" id="PS50164">
    <property type="entry name" value="GIY_YIG"/>
    <property type="match status" value="1"/>
</dbReference>
<dbReference type="InterPro" id="IPR000305">
    <property type="entry name" value="GIY-YIG_endonuc"/>
</dbReference>
<dbReference type="Proteomes" id="UP000219869">
    <property type="component" value="Unassembled WGS sequence"/>
</dbReference>